<dbReference type="Gene3D" id="3.40.50.1400">
    <property type="match status" value="2"/>
</dbReference>
<dbReference type="CDD" id="cd03411">
    <property type="entry name" value="Ferrochelatase_N"/>
    <property type="match status" value="1"/>
</dbReference>
<reference evidence="9 10" key="1">
    <citation type="submission" date="2019-02" db="EMBL/GenBank/DDBJ databases">
        <title>Deep-cultivation of Planctomycetes and their phenomic and genomic characterization uncovers novel biology.</title>
        <authorList>
            <person name="Wiegand S."/>
            <person name="Jogler M."/>
            <person name="Boedeker C."/>
            <person name="Pinto D."/>
            <person name="Vollmers J."/>
            <person name="Rivas-Marin E."/>
            <person name="Kohn T."/>
            <person name="Peeters S.H."/>
            <person name="Heuer A."/>
            <person name="Rast P."/>
            <person name="Oberbeckmann S."/>
            <person name="Bunk B."/>
            <person name="Jeske O."/>
            <person name="Meyerdierks A."/>
            <person name="Storesund J.E."/>
            <person name="Kallscheuer N."/>
            <person name="Luecker S."/>
            <person name="Lage O.M."/>
            <person name="Pohl T."/>
            <person name="Merkel B.J."/>
            <person name="Hornburger P."/>
            <person name="Mueller R.-W."/>
            <person name="Bruemmer F."/>
            <person name="Labrenz M."/>
            <person name="Spormann A.M."/>
            <person name="Op den Camp H."/>
            <person name="Overmann J."/>
            <person name="Amann R."/>
            <person name="Jetten M.S.M."/>
            <person name="Mascher T."/>
            <person name="Medema M.H."/>
            <person name="Devos D.P."/>
            <person name="Kaster A.-K."/>
            <person name="Ovreas L."/>
            <person name="Rohde M."/>
            <person name="Galperin M.Y."/>
            <person name="Jogler C."/>
        </authorList>
    </citation>
    <scope>NUCLEOTIDE SEQUENCE [LARGE SCALE GENOMIC DNA]</scope>
    <source>
        <strain evidence="9 10">Pla110</strain>
    </source>
</reference>
<comment type="similarity">
    <text evidence="1 7 8">Belongs to the ferrochelatase family.</text>
</comment>
<proteinExistence type="inferred from homology"/>
<organism evidence="9 10">
    <name type="scientific">Polystyrenella longa</name>
    <dbReference type="NCBI Taxonomy" id="2528007"/>
    <lineage>
        <taxon>Bacteria</taxon>
        <taxon>Pseudomonadati</taxon>
        <taxon>Planctomycetota</taxon>
        <taxon>Planctomycetia</taxon>
        <taxon>Planctomycetales</taxon>
        <taxon>Planctomycetaceae</taxon>
        <taxon>Polystyrenella</taxon>
    </lineage>
</organism>
<dbReference type="HAMAP" id="MF_00323">
    <property type="entry name" value="Ferrochelatase"/>
    <property type="match status" value="1"/>
</dbReference>
<evidence type="ECO:0000256" key="8">
    <source>
        <dbReference type="RuleBase" id="RU004185"/>
    </source>
</evidence>
<evidence type="ECO:0000256" key="4">
    <source>
        <dbReference type="ARBA" id="ARBA00023239"/>
    </source>
</evidence>
<evidence type="ECO:0000313" key="10">
    <source>
        <dbReference type="Proteomes" id="UP000317178"/>
    </source>
</evidence>
<evidence type="ECO:0000256" key="3">
    <source>
        <dbReference type="ARBA" id="ARBA00023133"/>
    </source>
</evidence>
<dbReference type="EMBL" id="CP036281">
    <property type="protein sequence ID" value="QDU81474.1"/>
    <property type="molecule type" value="Genomic_DNA"/>
</dbReference>
<comment type="function">
    <text evidence="7">Catalyzes the ferrous insertion into protoporphyrin IX.</text>
</comment>
<comment type="pathway">
    <text evidence="7">Porphyrin-containing compound metabolism; protoheme biosynthesis; protoheme from protoporphyrin-IX: step 1/1.</text>
</comment>
<dbReference type="GO" id="GO:0046872">
    <property type="term" value="F:metal ion binding"/>
    <property type="evidence" value="ECO:0007669"/>
    <property type="project" value="UniProtKB-KW"/>
</dbReference>
<dbReference type="UniPathway" id="UPA00252">
    <property type="reaction ID" value="UER00325"/>
</dbReference>
<evidence type="ECO:0000256" key="2">
    <source>
        <dbReference type="ARBA" id="ARBA00023004"/>
    </source>
</evidence>
<dbReference type="Pfam" id="PF00762">
    <property type="entry name" value="Ferrochelatase"/>
    <property type="match status" value="1"/>
</dbReference>
<dbReference type="InterPro" id="IPR033659">
    <property type="entry name" value="Ferrochelatase_N"/>
</dbReference>
<dbReference type="CDD" id="cd00419">
    <property type="entry name" value="Ferrochelatase_C"/>
    <property type="match status" value="1"/>
</dbReference>
<dbReference type="KEGG" id="plon:Pla110_32160"/>
<dbReference type="OrthoDB" id="9776380at2"/>
<keyword evidence="7" id="KW-0479">Metal-binding</keyword>
<dbReference type="GO" id="GO:0005737">
    <property type="term" value="C:cytoplasm"/>
    <property type="evidence" value="ECO:0007669"/>
    <property type="project" value="UniProtKB-SubCell"/>
</dbReference>
<comment type="catalytic activity">
    <reaction evidence="6">
        <text>Fe-coproporphyrin III + 2 H(+) = coproporphyrin III + Fe(2+)</text>
        <dbReference type="Rhea" id="RHEA:49572"/>
        <dbReference type="ChEBI" id="CHEBI:15378"/>
        <dbReference type="ChEBI" id="CHEBI:29033"/>
        <dbReference type="ChEBI" id="CHEBI:68438"/>
        <dbReference type="ChEBI" id="CHEBI:131725"/>
        <dbReference type="EC" id="4.99.1.9"/>
    </reaction>
    <physiologicalReaction direction="right-to-left" evidence="6">
        <dbReference type="Rhea" id="RHEA:49574"/>
    </physiologicalReaction>
</comment>
<dbReference type="SUPFAM" id="SSF53800">
    <property type="entry name" value="Chelatase"/>
    <property type="match status" value="1"/>
</dbReference>
<dbReference type="EC" id="4.98.1.1" evidence="7"/>
<dbReference type="InterPro" id="IPR033644">
    <property type="entry name" value="Ferrochelatase_C"/>
</dbReference>
<keyword evidence="10" id="KW-1185">Reference proteome</keyword>
<dbReference type="GO" id="GO:0006783">
    <property type="term" value="P:heme biosynthetic process"/>
    <property type="evidence" value="ECO:0007669"/>
    <property type="project" value="UniProtKB-UniRule"/>
</dbReference>
<evidence type="ECO:0000313" key="9">
    <source>
        <dbReference type="EMBL" id="QDU81474.1"/>
    </source>
</evidence>
<gene>
    <name evidence="7 9" type="primary">hemH</name>
    <name evidence="9" type="ORF">Pla110_32160</name>
</gene>
<dbReference type="PANTHER" id="PTHR11108">
    <property type="entry name" value="FERROCHELATASE"/>
    <property type="match status" value="1"/>
</dbReference>
<dbReference type="Proteomes" id="UP000317178">
    <property type="component" value="Chromosome"/>
</dbReference>
<dbReference type="AlphaFoldDB" id="A0A518CQJ5"/>
<keyword evidence="2 7" id="KW-0408">Iron</keyword>
<dbReference type="NCBIfam" id="NF000689">
    <property type="entry name" value="PRK00035.2-1"/>
    <property type="match status" value="1"/>
</dbReference>
<evidence type="ECO:0000256" key="1">
    <source>
        <dbReference type="ARBA" id="ARBA00007718"/>
    </source>
</evidence>
<keyword evidence="3 7" id="KW-0350">Heme biosynthesis</keyword>
<sequence length="348" mass="40001">MTTDYQALLLVGFGGPEKREDVLPFLENVLRGKRVPRERMLEVAEHYYHFDGVSPINEHCRQLLAALKPALQNSGIDLPVYWGNRNWHPLLTDTMEQMKADGIERVLSIVLSSCSSYSGCRQYRENIQDAQELVGENAPQVDKLRVFYNHPQFINASCDRVASAIEQLTSKGTDREEIRLVFTAHSIPFSMSSTSDYEKQLQETCRLVCEQLDWPHDRQDLVYQSRSGRPQDPWLEPDVLEHLEELHRQGVNNVVIYPVGFLSDHMEVMFDLDIEAKELCEKLGMQMERAETVGTHPEMIRCWVDLIEERISDREEKRAIGQFPANHDVCPLNCCPKPVIVREPAKPA</sequence>
<evidence type="ECO:0000256" key="7">
    <source>
        <dbReference type="HAMAP-Rule" id="MF_00323"/>
    </source>
</evidence>
<keyword evidence="4 7" id="KW-0456">Lyase</keyword>
<dbReference type="GO" id="GO:0004325">
    <property type="term" value="F:ferrochelatase activity"/>
    <property type="evidence" value="ECO:0007669"/>
    <property type="project" value="UniProtKB-UniRule"/>
</dbReference>
<dbReference type="InterPro" id="IPR001015">
    <property type="entry name" value="Ferrochelatase"/>
</dbReference>
<name>A0A518CQJ5_9PLAN</name>
<keyword evidence="7" id="KW-0963">Cytoplasm</keyword>
<dbReference type="PANTHER" id="PTHR11108:SF1">
    <property type="entry name" value="FERROCHELATASE, MITOCHONDRIAL"/>
    <property type="match status" value="1"/>
</dbReference>
<evidence type="ECO:0000256" key="5">
    <source>
        <dbReference type="ARBA" id="ARBA00023244"/>
    </source>
</evidence>
<comment type="subcellular location">
    <subcellularLocation>
        <location evidence="7">Cytoplasm</location>
    </subcellularLocation>
</comment>
<feature type="binding site" evidence="7">
    <location>
        <position position="185"/>
    </location>
    <ligand>
        <name>Fe(2+)</name>
        <dbReference type="ChEBI" id="CHEBI:29033"/>
    </ligand>
</feature>
<evidence type="ECO:0000256" key="6">
    <source>
        <dbReference type="ARBA" id="ARBA00024536"/>
    </source>
</evidence>
<accession>A0A518CQJ5</accession>
<comment type="catalytic activity">
    <reaction evidence="7">
        <text>heme b + 2 H(+) = protoporphyrin IX + Fe(2+)</text>
        <dbReference type="Rhea" id="RHEA:22584"/>
        <dbReference type="ChEBI" id="CHEBI:15378"/>
        <dbReference type="ChEBI" id="CHEBI:29033"/>
        <dbReference type="ChEBI" id="CHEBI:57306"/>
        <dbReference type="ChEBI" id="CHEBI:60344"/>
        <dbReference type="EC" id="4.98.1.1"/>
    </reaction>
</comment>
<dbReference type="NCBIfam" id="TIGR00109">
    <property type="entry name" value="hemH"/>
    <property type="match status" value="1"/>
</dbReference>
<dbReference type="RefSeq" id="WP_144996841.1">
    <property type="nucleotide sequence ID" value="NZ_CP036281.1"/>
</dbReference>
<protein>
    <recommendedName>
        <fullName evidence="7">Ferrochelatase</fullName>
        <ecNumber evidence="7">4.98.1.1</ecNumber>
    </recommendedName>
    <alternativeName>
        <fullName evidence="7">Heme synthase</fullName>
    </alternativeName>
    <alternativeName>
        <fullName evidence="7">Protoheme ferro-lyase</fullName>
    </alternativeName>
</protein>
<feature type="binding site" evidence="7">
    <location>
        <position position="267"/>
    </location>
    <ligand>
        <name>Fe(2+)</name>
        <dbReference type="ChEBI" id="CHEBI:29033"/>
    </ligand>
</feature>
<keyword evidence="5 7" id="KW-0627">Porphyrin biosynthesis</keyword>